<evidence type="ECO:0000313" key="1">
    <source>
        <dbReference type="EMBL" id="PPE75023.1"/>
    </source>
</evidence>
<gene>
    <name evidence="1" type="ORF">C3942_04925</name>
</gene>
<comment type="caution">
    <text evidence="1">The sequence shown here is derived from an EMBL/GenBank/DDBJ whole genome shotgun (WGS) entry which is preliminary data.</text>
</comment>
<dbReference type="EMBL" id="PSNW01000002">
    <property type="protein sequence ID" value="PPE75023.1"/>
    <property type="molecule type" value="Genomic_DNA"/>
</dbReference>
<protein>
    <submittedName>
        <fullName evidence="1">DUF2946 domain-containing protein</fullName>
    </submittedName>
</protein>
<dbReference type="OrthoDB" id="7057642at2"/>
<dbReference type="InterPro" id="IPR021332">
    <property type="entry name" value="DUF2944"/>
</dbReference>
<reference evidence="1 2" key="1">
    <citation type="submission" date="2018-02" db="EMBL/GenBank/DDBJ databases">
        <title>Genome sequencing of Solimonas sp. HR-BB.</title>
        <authorList>
            <person name="Lee Y."/>
            <person name="Jeon C.O."/>
        </authorList>
    </citation>
    <scope>NUCLEOTIDE SEQUENCE [LARGE SCALE GENOMIC DNA]</scope>
    <source>
        <strain evidence="1 2">HR-BB</strain>
    </source>
</reference>
<proteinExistence type="predicted"/>
<dbReference type="Pfam" id="PF11161">
    <property type="entry name" value="DUF2944"/>
    <property type="match status" value="1"/>
</dbReference>
<accession>A0A2S5TJ60</accession>
<sequence>MEDWVLRALARWPNVPALFGWLALDRRGRWLIRGEPISRPQILDTISRNYGADEYGRWYFQNGPQRGYVRLDTAPYVLWTCEGGEGLQIHTGQRVRHPTRAFLDEEGSILLLTEYGPAALPDNELDWVLPRLDQAGVPVDEDQLAAALALPSGQATALTLHLPEANLPLERLDRARAPKLLGFVRDPQPRAGEQFAAADSPEP</sequence>
<name>A0A2S5TJ60_9GAMM</name>
<evidence type="ECO:0000313" key="2">
    <source>
        <dbReference type="Proteomes" id="UP000238220"/>
    </source>
</evidence>
<dbReference type="Proteomes" id="UP000238220">
    <property type="component" value="Unassembled WGS sequence"/>
</dbReference>
<dbReference type="AlphaFoldDB" id="A0A2S5TJ60"/>
<keyword evidence="2" id="KW-1185">Reference proteome</keyword>
<organism evidence="1 2">
    <name type="scientific">Solimonas fluminis</name>
    <dbReference type="NCBI Taxonomy" id="2086571"/>
    <lineage>
        <taxon>Bacteria</taxon>
        <taxon>Pseudomonadati</taxon>
        <taxon>Pseudomonadota</taxon>
        <taxon>Gammaproteobacteria</taxon>
        <taxon>Nevskiales</taxon>
        <taxon>Nevskiaceae</taxon>
        <taxon>Solimonas</taxon>
    </lineage>
</organism>